<evidence type="ECO:0000313" key="4">
    <source>
        <dbReference type="EMBL" id="KXZ49997.1"/>
    </source>
</evidence>
<organism evidence="4 5">
    <name type="scientific">Gonium pectorale</name>
    <name type="common">Green alga</name>
    <dbReference type="NCBI Taxonomy" id="33097"/>
    <lineage>
        <taxon>Eukaryota</taxon>
        <taxon>Viridiplantae</taxon>
        <taxon>Chlorophyta</taxon>
        <taxon>core chlorophytes</taxon>
        <taxon>Chlorophyceae</taxon>
        <taxon>CS clade</taxon>
        <taxon>Chlamydomonadales</taxon>
        <taxon>Volvocaceae</taxon>
        <taxon>Gonium</taxon>
    </lineage>
</organism>
<dbReference type="InterPro" id="IPR011009">
    <property type="entry name" value="Kinase-like_dom_sf"/>
</dbReference>
<dbReference type="PROSITE" id="PS00107">
    <property type="entry name" value="PROTEIN_KINASE_ATP"/>
    <property type="match status" value="1"/>
</dbReference>
<feature type="region of interest" description="Disordered" evidence="2">
    <location>
        <begin position="723"/>
        <end position="752"/>
    </location>
</feature>
<dbReference type="PANTHER" id="PTHR44329">
    <property type="entry name" value="SERINE/THREONINE-PROTEIN KINASE TNNI3K-RELATED"/>
    <property type="match status" value="1"/>
</dbReference>
<dbReference type="PANTHER" id="PTHR44329:SF289">
    <property type="entry name" value="SERINE_THREONINE-PROTEIN KINASE VIK"/>
    <property type="match status" value="1"/>
</dbReference>
<keyword evidence="1" id="KW-0067">ATP-binding</keyword>
<dbReference type="InterPro" id="IPR017441">
    <property type="entry name" value="Protein_kinase_ATP_BS"/>
</dbReference>
<protein>
    <recommendedName>
        <fullName evidence="3">Protein kinase domain-containing protein</fullName>
    </recommendedName>
</protein>
<dbReference type="Gene3D" id="1.10.510.10">
    <property type="entry name" value="Transferase(Phosphotransferase) domain 1"/>
    <property type="match status" value="1"/>
</dbReference>
<accession>A0A150GJL7</accession>
<dbReference type="OrthoDB" id="5979581at2759"/>
<keyword evidence="1" id="KW-0547">Nucleotide-binding</keyword>
<dbReference type="GO" id="GO:0005524">
    <property type="term" value="F:ATP binding"/>
    <property type="evidence" value="ECO:0007669"/>
    <property type="project" value="UniProtKB-UniRule"/>
</dbReference>
<feature type="domain" description="Protein kinase" evidence="3">
    <location>
        <begin position="910"/>
        <end position="1308"/>
    </location>
</feature>
<evidence type="ECO:0000256" key="2">
    <source>
        <dbReference type="SAM" id="MobiDB-lite"/>
    </source>
</evidence>
<reference evidence="5" key="1">
    <citation type="journal article" date="2016" name="Nat. Commun.">
        <title>The Gonium pectorale genome demonstrates co-option of cell cycle regulation during the evolution of multicellularity.</title>
        <authorList>
            <person name="Hanschen E.R."/>
            <person name="Marriage T.N."/>
            <person name="Ferris P.J."/>
            <person name="Hamaji T."/>
            <person name="Toyoda A."/>
            <person name="Fujiyama A."/>
            <person name="Neme R."/>
            <person name="Noguchi H."/>
            <person name="Minakuchi Y."/>
            <person name="Suzuki M."/>
            <person name="Kawai-Toyooka H."/>
            <person name="Smith D.R."/>
            <person name="Sparks H."/>
            <person name="Anderson J."/>
            <person name="Bakaric R."/>
            <person name="Luria V."/>
            <person name="Karger A."/>
            <person name="Kirschner M.W."/>
            <person name="Durand P.M."/>
            <person name="Michod R.E."/>
            <person name="Nozaki H."/>
            <person name="Olson B.J."/>
        </authorList>
    </citation>
    <scope>NUCLEOTIDE SEQUENCE [LARGE SCALE GENOMIC DNA]</scope>
    <source>
        <strain evidence="5">NIES-2863</strain>
    </source>
</reference>
<feature type="region of interest" description="Disordered" evidence="2">
    <location>
        <begin position="638"/>
        <end position="666"/>
    </location>
</feature>
<evidence type="ECO:0000259" key="3">
    <source>
        <dbReference type="PROSITE" id="PS50011"/>
    </source>
</evidence>
<gene>
    <name evidence="4" type="ORF">GPECTOR_18g152</name>
</gene>
<dbReference type="Gene3D" id="3.30.200.20">
    <property type="entry name" value="Phosphorylase Kinase, domain 1"/>
    <property type="match status" value="1"/>
</dbReference>
<evidence type="ECO:0000256" key="1">
    <source>
        <dbReference type="PROSITE-ProRule" id="PRU10141"/>
    </source>
</evidence>
<dbReference type="InterPro" id="IPR051681">
    <property type="entry name" value="Ser/Thr_Kinases-Pseudokinases"/>
</dbReference>
<dbReference type="PROSITE" id="PS50011">
    <property type="entry name" value="PROTEIN_KINASE_DOM"/>
    <property type="match status" value="1"/>
</dbReference>
<name>A0A150GJL7_GONPE</name>
<dbReference type="STRING" id="33097.A0A150GJL7"/>
<dbReference type="SUPFAM" id="SSF56112">
    <property type="entry name" value="Protein kinase-like (PK-like)"/>
    <property type="match status" value="1"/>
</dbReference>
<dbReference type="Pfam" id="PF00069">
    <property type="entry name" value="Pkinase"/>
    <property type="match status" value="2"/>
</dbReference>
<comment type="caution">
    <text evidence="4">The sequence shown here is derived from an EMBL/GenBank/DDBJ whole genome shotgun (WGS) entry which is preliminary data.</text>
</comment>
<dbReference type="EMBL" id="LSYV01000019">
    <property type="protein sequence ID" value="KXZ49997.1"/>
    <property type="molecule type" value="Genomic_DNA"/>
</dbReference>
<proteinExistence type="predicted"/>
<dbReference type="GO" id="GO:0004674">
    <property type="term" value="F:protein serine/threonine kinase activity"/>
    <property type="evidence" value="ECO:0007669"/>
    <property type="project" value="TreeGrafter"/>
</dbReference>
<dbReference type="Proteomes" id="UP000075714">
    <property type="component" value="Unassembled WGS sequence"/>
</dbReference>
<feature type="region of interest" description="Disordered" evidence="2">
    <location>
        <begin position="1128"/>
        <end position="1164"/>
    </location>
</feature>
<dbReference type="InterPro" id="IPR000719">
    <property type="entry name" value="Prot_kinase_dom"/>
</dbReference>
<sequence>MPLHSISSPDCPDSTPQAGPGYLYYPRLTAPTSAAVGLNVTGAQLLSALQALQPGHARVLLTLAANISLPASPTPQRAAPAPGDDDAVPLAVVYRNVTLAGAVRGATELDTRLRRNAFGLRAGWELLQSGGAQLPPLAAAAAEAARAQPAAGLGSIASAPVWKGLPVLVVADLAVVRAAPGPLASWPVGLMGLFHHYAGADRSGGAGLQIIGLRSRQIFALQDISYIGYWNQRLLSIISTERESAVWLLSFLSSLSYMPDVMGGSTVWGWVSDFALAYNSSASPVPVLTPPARFDFDLGSPSSPGLLVAAGVNGSVAASPPLPPSSFAVAPNASRLLALLQESWAGGPRIILVTANITLQPDTWPKYGARLSYNVTLAGPTMGEAVQLDTAGLPLVQPAPAVEGPTPSPSTAAGAAGASSSAVIVQLQRLTLRGGTSPPLLLFAWADVAAASAGLTGTTELQGWRDSCLRHYAEAAGEAAGSSAGRLLLWEVRNCRLVLGAASLRMLRYYNAPEMCPATADTVAGTAGAKDATAAAMSAATAVCAVLRSPDTLAQLLAQTLAVKGKADFNPANTTGGVLEASGAGIIAFGLATLGSATLANSTALAAADNGEPALSLLSPAEAQACSASSLLEALGPHVSNASKDSSPPPPPTAGSEVSAPTSGSSTGAGTIVGGAVGGGVGALCIAGVVAALVLRGRRRRREQQTQGKEGQQGAPPAAVAVVVAGDGGSGGGDGRGVGPRPLLGATKGSSVPADNAGAVAMALDGALEAQPTPTPPDDGFSMSFAAAQEQASGLQPLQGVTMADQIKLGGKLPAGALGTGGYGGAMTPPWGVLPPPTAGGQAATAAPRDEQGLQPLQPPAALMATGGSVPSSNGPRSNLRSTVAEEIEAMMRKCQALASDSPASSQAKGRRLQLLGRGAYGAVYLGDWRGMPAAIKYLLLGAEASATRRERLVREVALTMTLQHAHVVPTYNFHIGAVKVDSMQAGPRLSAAEPGQYPEAADDAEVTALQLKLVMQYCDGGTLKAALQRGHFSSRPPPVPPSSVSSNQKLQWDDVSAAQDLPLCLLAALDIVSGLEYLHGRGVIHGDLTDNNVLLKATQPVLPTAVQPGSLSGGSFASGSLQGSQPLGILSTRGSLDPPAARVEGGPGAGNGPQSHKREGYGPQKVDAFGDAARDAAAQMLRFVFKIADFGLAVQLQGGSETHLSNMAQGTPFFAAPEVVQYGHLSPAADIYSFGVLLWLLLHGVSLGQIRHLLPRTAHAPIAPLLLRHACRSLPACAHALLASSLALEPERRPRAEALRGALQEALRDVAGPELSQLLLSAERREHLLPGRQ</sequence>
<keyword evidence="5" id="KW-1185">Reference proteome</keyword>
<evidence type="ECO:0000313" key="5">
    <source>
        <dbReference type="Proteomes" id="UP000075714"/>
    </source>
</evidence>
<feature type="binding site" evidence="1">
    <location>
        <position position="937"/>
    </location>
    <ligand>
        <name>ATP</name>
        <dbReference type="ChEBI" id="CHEBI:30616"/>
    </ligand>
</feature>
<feature type="compositionally biased region" description="Gly residues" evidence="2">
    <location>
        <begin position="726"/>
        <end position="738"/>
    </location>
</feature>